<feature type="region of interest" description="Disordered" evidence="6">
    <location>
        <begin position="104"/>
        <end position="193"/>
    </location>
</feature>
<evidence type="ECO:0000259" key="7">
    <source>
        <dbReference type="SMART" id="SM00955"/>
    </source>
</evidence>
<dbReference type="SUPFAM" id="SSF50249">
    <property type="entry name" value="Nucleic acid-binding proteins"/>
    <property type="match status" value="2"/>
</dbReference>
<reference evidence="8" key="1">
    <citation type="journal article" date="2020" name="Microb. Genom.">
        <title>Genetic diversity of clinical and environmental Mucorales isolates obtained from an investigation of mucormycosis cases among solid organ transplant recipients.</title>
        <authorList>
            <person name="Nguyen M.H."/>
            <person name="Kaul D."/>
            <person name="Muto C."/>
            <person name="Cheng S.J."/>
            <person name="Richter R.A."/>
            <person name="Bruno V.M."/>
            <person name="Liu G."/>
            <person name="Beyhan S."/>
            <person name="Sundermann A.J."/>
            <person name="Mounaud S."/>
            <person name="Pasculle A.W."/>
            <person name="Nierman W.C."/>
            <person name="Driscoll E."/>
            <person name="Cumbie R."/>
            <person name="Clancy C.J."/>
            <person name="Dupont C.L."/>
        </authorList>
    </citation>
    <scope>NUCLEOTIDE SEQUENCE</scope>
    <source>
        <strain evidence="8">GL16</strain>
    </source>
</reference>
<dbReference type="Pfam" id="PF17216">
    <property type="entry name" value="Rrp44_CSD1"/>
    <property type="match status" value="1"/>
</dbReference>
<dbReference type="GO" id="GO:0003723">
    <property type="term" value="F:RNA binding"/>
    <property type="evidence" value="ECO:0007669"/>
    <property type="project" value="UniProtKB-KW"/>
</dbReference>
<evidence type="ECO:0000313" key="9">
    <source>
        <dbReference type="Proteomes" id="UP000717996"/>
    </source>
</evidence>
<keyword evidence="5" id="KW-0694">RNA-binding</keyword>
<evidence type="ECO:0000313" key="8">
    <source>
        <dbReference type="EMBL" id="KAG1540583.1"/>
    </source>
</evidence>
<dbReference type="GO" id="GO:0000932">
    <property type="term" value="C:P-body"/>
    <property type="evidence" value="ECO:0007669"/>
    <property type="project" value="TreeGrafter"/>
</dbReference>
<dbReference type="Proteomes" id="UP000717996">
    <property type="component" value="Unassembled WGS sequence"/>
</dbReference>
<dbReference type="GO" id="GO:0006402">
    <property type="term" value="P:mRNA catabolic process"/>
    <property type="evidence" value="ECO:0007669"/>
    <property type="project" value="TreeGrafter"/>
</dbReference>
<keyword evidence="4" id="KW-0269">Exonuclease</keyword>
<name>A0A9P6Y6D7_RHIOR</name>
<evidence type="ECO:0000256" key="1">
    <source>
        <dbReference type="ARBA" id="ARBA00005785"/>
    </source>
</evidence>
<organism evidence="8 9">
    <name type="scientific">Rhizopus oryzae</name>
    <name type="common">Mucormycosis agent</name>
    <name type="synonym">Rhizopus arrhizus var. delemar</name>
    <dbReference type="NCBI Taxonomy" id="64495"/>
    <lineage>
        <taxon>Eukaryota</taxon>
        <taxon>Fungi</taxon>
        <taxon>Fungi incertae sedis</taxon>
        <taxon>Mucoromycota</taxon>
        <taxon>Mucoromycotina</taxon>
        <taxon>Mucoromycetes</taxon>
        <taxon>Mucorales</taxon>
        <taxon>Mucorineae</taxon>
        <taxon>Rhizopodaceae</taxon>
        <taxon>Rhizopus</taxon>
    </lineage>
</organism>
<dbReference type="Pfam" id="PF17849">
    <property type="entry name" value="OB_Dis3"/>
    <property type="match status" value="1"/>
</dbReference>
<feature type="region of interest" description="Disordered" evidence="6">
    <location>
        <begin position="26"/>
        <end position="85"/>
    </location>
</feature>
<dbReference type="PANTHER" id="PTHR23355">
    <property type="entry name" value="RIBONUCLEASE"/>
    <property type="match status" value="1"/>
</dbReference>
<feature type="domain" description="RNB" evidence="7">
    <location>
        <begin position="457"/>
        <end position="778"/>
    </location>
</feature>
<dbReference type="EMBL" id="JAANIT010001383">
    <property type="protein sequence ID" value="KAG1540583.1"/>
    <property type="molecule type" value="Genomic_DNA"/>
</dbReference>
<feature type="compositionally biased region" description="Polar residues" evidence="6">
    <location>
        <begin position="179"/>
        <end position="193"/>
    </location>
</feature>
<evidence type="ECO:0000256" key="3">
    <source>
        <dbReference type="ARBA" id="ARBA00022801"/>
    </source>
</evidence>
<dbReference type="InterPro" id="IPR041505">
    <property type="entry name" value="Dis3_CSD2"/>
</dbReference>
<dbReference type="PANTHER" id="PTHR23355:SF9">
    <property type="entry name" value="DIS3-LIKE EXONUCLEASE 2"/>
    <property type="match status" value="1"/>
</dbReference>
<dbReference type="Gene3D" id="2.40.50.700">
    <property type="match status" value="1"/>
</dbReference>
<evidence type="ECO:0000256" key="6">
    <source>
        <dbReference type="SAM" id="MobiDB-lite"/>
    </source>
</evidence>
<proteinExistence type="inferred from homology"/>
<dbReference type="InterPro" id="IPR012340">
    <property type="entry name" value="NA-bd_OB-fold"/>
</dbReference>
<dbReference type="InterPro" id="IPR050180">
    <property type="entry name" value="RNR_Ribonuclease"/>
</dbReference>
<dbReference type="Gene3D" id="2.40.50.690">
    <property type="match status" value="1"/>
</dbReference>
<dbReference type="AlphaFoldDB" id="A0A9P6Y6D7"/>
<dbReference type="InterPro" id="IPR001900">
    <property type="entry name" value="RNase_II/R"/>
</dbReference>
<feature type="compositionally biased region" description="Polar residues" evidence="6">
    <location>
        <begin position="54"/>
        <end position="64"/>
    </location>
</feature>
<evidence type="ECO:0000256" key="4">
    <source>
        <dbReference type="ARBA" id="ARBA00022839"/>
    </source>
</evidence>
<dbReference type="InterPro" id="IPR033771">
    <property type="entry name" value="Rrp44_CSD1"/>
</dbReference>
<protein>
    <recommendedName>
        <fullName evidence="7">RNB domain-containing protein</fullName>
    </recommendedName>
</protein>
<feature type="compositionally biased region" description="Basic and acidic residues" evidence="6">
    <location>
        <begin position="109"/>
        <end position="124"/>
    </location>
</feature>
<dbReference type="OrthoDB" id="2285229at2759"/>
<feature type="compositionally biased region" description="Basic and acidic residues" evidence="6">
    <location>
        <begin position="34"/>
        <end position="46"/>
    </location>
</feature>
<comment type="similarity">
    <text evidence="1">Belongs to the RNR ribonuclease family.</text>
</comment>
<dbReference type="FunFam" id="2.40.50.700:FF:000002">
    <property type="entry name" value="Cell wall biogenesis protein"/>
    <property type="match status" value="1"/>
</dbReference>
<sequence>MQLEQPSFSHDTHIVTETHKNIVSLTKNNKNNTHSKENNEGTEQNKRRGRRTSLTHNSKQSIEYSKQRRKSVNSLGTKGKGQQATVQSIQEIITDIRKLPTVSLEAEDDHSTWTRDRRHSEPYSHNKMNRSHSKKGDTLGTIEEIPSNSNSLFQKENKDEKNESVSPSEKQMTRRNRSKSVPNAFQATQDTSGQRKALYPAYLSAPEASAAIRQRTLFAGVLKVSAQDSSDAHVQCEELDAPIYIYGSRNRNRALDGDEVAIELVSVDDMMNEKKAKLVARRMRRMSSGHPLQLFTEESNQIGERPKYCGKVVCILERPRNMLFAGTLSLYRPLSINNSFIGIEKPHSSPKIIWLIPVNKRLPLVAVPIKFAPPDFVKYHEEYKNRLFVGSIQRWPASSLHPFGTIENEIGWIGELSVHSGTLVADHHLKGSNYSVNILKTIEPKTANINNSDRKGRRNFQNESMNIFTLGESDMDTDVAFSITRLENGTYEVGIHVADVANYVRPGTPLDKEAKERSCTINLVEKTIPVLPPSFVESHCRLVADKERLTISLLCRFTESGTLLHTWVGRSIIKSKSHVKPSDIDNNKSEIEKDAFTLLNLCRKLRHNRVEKGRGFGLVSQPITFQLGDSGYPEDIKRIELAEEDILKGELLRIANIEVGQKISSKFPDQALMYREEPPKLSVFPMIQNYFNSDPLCLSIHGLVQLIQKEPDPEKQQALKYMMLKELPRSIFYSAGSIDISKYQHFGHDAPLYTVFTEPTHTYASIIAQRQLTMALKGGKQIIEDYDMVDKIARHCNATLVAKQSAEQESKRLYIAAYIYRQSLEDMKTKKVKSQCIVIGFESPNILFLYFPKYDLELPIACNENSMPGSNSNQGVFDPELKQMCLTWNIDKRTFSQKIEFLSKISVNLYVDMQTVRPLFFVELLCN</sequence>
<accession>A0A9P6Y6D7</accession>
<evidence type="ECO:0000256" key="2">
    <source>
        <dbReference type="ARBA" id="ARBA00022722"/>
    </source>
</evidence>
<comment type="caution">
    <text evidence="8">The sequence shown here is derived from an EMBL/GenBank/DDBJ whole genome shotgun (WGS) entry which is preliminary data.</text>
</comment>
<gene>
    <name evidence="8" type="ORF">G6F51_008436</name>
</gene>
<dbReference type="Pfam" id="PF00773">
    <property type="entry name" value="RNB"/>
    <property type="match status" value="1"/>
</dbReference>
<dbReference type="SMART" id="SM00955">
    <property type="entry name" value="RNB"/>
    <property type="match status" value="1"/>
</dbReference>
<dbReference type="GO" id="GO:0000175">
    <property type="term" value="F:3'-5'-RNA exonuclease activity"/>
    <property type="evidence" value="ECO:0007669"/>
    <property type="project" value="TreeGrafter"/>
</dbReference>
<keyword evidence="3" id="KW-0378">Hydrolase</keyword>
<keyword evidence="2" id="KW-0540">Nuclease</keyword>
<feature type="compositionally biased region" description="Polar residues" evidence="6">
    <location>
        <begin position="72"/>
        <end position="85"/>
    </location>
</feature>
<evidence type="ECO:0000256" key="5">
    <source>
        <dbReference type="ARBA" id="ARBA00022884"/>
    </source>
</evidence>